<name>A0A8B6HKC3_MYTGA</name>
<accession>A0A8B6HKC3</accession>
<reference evidence="1" key="1">
    <citation type="submission" date="2018-11" db="EMBL/GenBank/DDBJ databases">
        <authorList>
            <person name="Alioto T."/>
            <person name="Alioto T."/>
        </authorList>
    </citation>
    <scope>NUCLEOTIDE SEQUENCE</scope>
</reference>
<dbReference type="PANTHER" id="PTHR24024">
    <property type="entry name" value="PULMONARY SURFACTANT-ASSOCIATED PROTEIN A"/>
    <property type="match status" value="1"/>
</dbReference>
<evidence type="ECO:0000313" key="1">
    <source>
        <dbReference type="EMBL" id="VDI79938.1"/>
    </source>
</evidence>
<dbReference type="AlphaFoldDB" id="A0A8B6HKC3"/>
<dbReference type="GO" id="GO:0005615">
    <property type="term" value="C:extracellular space"/>
    <property type="evidence" value="ECO:0007669"/>
    <property type="project" value="TreeGrafter"/>
</dbReference>
<organism evidence="1 2">
    <name type="scientific">Mytilus galloprovincialis</name>
    <name type="common">Mediterranean mussel</name>
    <dbReference type="NCBI Taxonomy" id="29158"/>
    <lineage>
        <taxon>Eukaryota</taxon>
        <taxon>Metazoa</taxon>
        <taxon>Spiralia</taxon>
        <taxon>Lophotrochozoa</taxon>
        <taxon>Mollusca</taxon>
        <taxon>Bivalvia</taxon>
        <taxon>Autobranchia</taxon>
        <taxon>Pteriomorphia</taxon>
        <taxon>Mytilida</taxon>
        <taxon>Mytiloidea</taxon>
        <taxon>Mytilidae</taxon>
        <taxon>Mytilinae</taxon>
        <taxon>Mytilus</taxon>
    </lineage>
</organism>
<comment type="caution">
    <text evidence="1">The sequence shown here is derived from an EMBL/GenBank/DDBJ whole genome shotgun (WGS) entry which is preliminary data.</text>
</comment>
<dbReference type="OrthoDB" id="6106171at2759"/>
<gene>
    <name evidence="1" type="ORF">MGAL_10B088345</name>
</gene>
<evidence type="ECO:0008006" key="3">
    <source>
        <dbReference type="Google" id="ProtNLM"/>
    </source>
</evidence>
<dbReference type="InterPro" id="IPR051077">
    <property type="entry name" value="Ca-dependent_lectin"/>
</dbReference>
<keyword evidence="2" id="KW-1185">Reference proteome</keyword>
<evidence type="ECO:0000313" key="2">
    <source>
        <dbReference type="Proteomes" id="UP000596742"/>
    </source>
</evidence>
<protein>
    <recommendedName>
        <fullName evidence="3">Short-chain collagen C4-like</fullName>
    </recommendedName>
</protein>
<dbReference type="Proteomes" id="UP000596742">
    <property type="component" value="Unassembled WGS sequence"/>
</dbReference>
<dbReference type="EMBL" id="UYJE01010123">
    <property type="protein sequence ID" value="VDI79938.1"/>
    <property type="molecule type" value="Genomic_DNA"/>
</dbReference>
<sequence>MLCLPKDPELSNRTGSSSSRLYGTEFEGNHFAPGSANEDVHCALCRSNNTSSSVIIPGRKSCYSGWKREYFGYVAGQLFYSSSSYQNRFGGPANTLCLPNNPKLSNRTTQSYSFIYGAEFEENFLRSDAINENIPCAFCRSLNTTSSSMFPGRNICYSDWKIEYEGYIMSGYWGHRASTYICVDAHPDYVHGGKADEIGQRFYVTSTKCGSLSCPPYHDNLAVNCVVCSK</sequence>
<proteinExistence type="predicted"/>
<dbReference type="PANTHER" id="PTHR24024:SF18">
    <property type="entry name" value="SHORT-CHAIN COLLAGEN C4-LIKE"/>
    <property type="match status" value="1"/>
</dbReference>